<comment type="caution">
    <text evidence="11">The sequence shown here is derived from an EMBL/GenBank/DDBJ whole genome shotgun (WGS) entry which is preliminary data.</text>
</comment>
<dbReference type="Pfam" id="PF02927">
    <property type="entry name" value="CelD_N"/>
    <property type="match status" value="1"/>
</dbReference>
<keyword evidence="3 6" id="KW-0119">Carbohydrate metabolism</keyword>
<evidence type="ECO:0000313" key="12">
    <source>
        <dbReference type="Proteomes" id="UP000249547"/>
    </source>
</evidence>
<feature type="signal peptide" evidence="8">
    <location>
        <begin position="1"/>
        <end position="40"/>
    </location>
</feature>
<dbReference type="InterPro" id="IPR001701">
    <property type="entry name" value="Glyco_hydro_9"/>
</dbReference>
<evidence type="ECO:0000256" key="4">
    <source>
        <dbReference type="ARBA" id="ARBA00023295"/>
    </source>
</evidence>
<dbReference type="SUPFAM" id="SSF48208">
    <property type="entry name" value="Six-hairpin glycosidases"/>
    <property type="match status" value="1"/>
</dbReference>
<keyword evidence="2 6" id="KW-0378">Hydrolase</keyword>
<sequence length="602" mass="66868">MQLFISFRTPYNRGHFYKSMPTKNTWSAILLLMLSMPVFAQQGESISINQVGYYTQGPKICTVVEKVTATEFFIVNSITHDTVFNGRLSEGQVSKHSSLHTKTGDFSRLQGEGRFYVYVPGVGNSYLFNIGPRVLAPAAVSVLKGFYYQRVSIPLDSPFAGKWARKAGHPDDKVQIHPSAASAERPAGSTFSSSGGWYDAGDYNKYIVNSGITMGTLFNLYEDFPFYSSATQYNIPESFNGIPDVLDEAIYNLRWMLTMQDPNDGGVYHKLTNASFDGTVMPGVTTLPRYFVQKSTAATLDFVAVTAQAARILSKYASLKALGDSCLHAALFAYEWAEMHPNQVYNQDQMNQQYQPTISTGAYGDQHLEDERFWATAELLITTQHERYLEVIQQQFDQAVTIPTWSNVRTMGVLSILRYYPQRFKQLNKKFFALADQYVSGVPGNAFRTAMGLSTKEFNWGSNSNAANQGMILVAAYQLSGKQAYLDAALSNIDYLLGRNATGYCFVTGLGTKSPQHPHHRPSQADGIDAPVPGLLVGGPNPGMQDKCSYTFTEPERAYTDQWCSYASNEIAINWNAPIVYLLNAVEALQGKAGYIKNDTIK</sequence>
<dbReference type="InterPro" id="IPR004197">
    <property type="entry name" value="Cellulase_Ig-like"/>
</dbReference>
<keyword evidence="8" id="KW-0136">Cellulose degradation</keyword>
<comment type="catalytic activity">
    <reaction evidence="8">
        <text>Endohydrolysis of (1-&gt;4)-beta-D-glucosidic linkages in cellulose, lichenin and cereal beta-D-glucans.</text>
        <dbReference type="EC" id="3.2.1.4"/>
    </reaction>
</comment>
<dbReference type="CDD" id="cd02850">
    <property type="entry name" value="E_set_Cellulase_N"/>
    <property type="match status" value="1"/>
</dbReference>
<keyword evidence="12" id="KW-1185">Reference proteome</keyword>
<dbReference type="Pfam" id="PF00759">
    <property type="entry name" value="Glyco_hydro_9"/>
    <property type="match status" value="1"/>
</dbReference>
<feature type="active site" evidence="7">
    <location>
        <position position="561"/>
    </location>
</feature>
<dbReference type="Proteomes" id="UP000249547">
    <property type="component" value="Unassembled WGS sequence"/>
</dbReference>
<keyword evidence="5 6" id="KW-0624">Polysaccharide degradation</keyword>
<reference evidence="11 12" key="1">
    <citation type="submission" date="2018-06" db="EMBL/GenBank/DDBJ databases">
        <title>Genomic Encyclopedia of Archaeal and Bacterial Type Strains, Phase II (KMG-II): from individual species to whole genera.</title>
        <authorList>
            <person name="Goeker M."/>
        </authorList>
    </citation>
    <scope>NUCLEOTIDE SEQUENCE [LARGE SCALE GENOMIC DNA]</scope>
    <source>
        <strain evidence="11 12">DSM 23857</strain>
    </source>
</reference>
<dbReference type="PROSITE" id="PS00698">
    <property type="entry name" value="GH9_3"/>
    <property type="match status" value="1"/>
</dbReference>
<evidence type="ECO:0000313" key="11">
    <source>
        <dbReference type="EMBL" id="RAJ08511.1"/>
    </source>
</evidence>
<dbReference type="InterPro" id="IPR033126">
    <property type="entry name" value="Glyco_hydro_9_Asp/Glu_AS"/>
</dbReference>
<dbReference type="Gene3D" id="1.50.10.10">
    <property type="match status" value="1"/>
</dbReference>
<feature type="active site" evidence="7">
    <location>
        <position position="570"/>
    </location>
</feature>
<dbReference type="AlphaFoldDB" id="A0A327QVY3"/>
<dbReference type="GO" id="GO:0030245">
    <property type="term" value="P:cellulose catabolic process"/>
    <property type="evidence" value="ECO:0007669"/>
    <property type="project" value="UniProtKB-KW"/>
</dbReference>
<dbReference type="InterPro" id="IPR018221">
    <property type="entry name" value="Glyco_hydro_9_His_AS"/>
</dbReference>
<dbReference type="SUPFAM" id="SSF81296">
    <property type="entry name" value="E set domains"/>
    <property type="match status" value="1"/>
</dbReference>
<evidence type="ECO:0000256" key="3">
    <source>
        <dbReference type="ARBA" id="ARBA00023277"/>
    </source>
</evidence>
<proteinExistence type="inferred from homology"/>
<feature type="chain" id="PRO_5016189533" description="Endoglucanase" evidence="8">
    <location>
        <begin position="41"/>
        <end position="602"/>
    </location>
</feature>
<evidence type="ECO:0000256" key="1">
    <source>
        <dbReference type="ARBA" id="ARBA00007072"/>
    </source>
</evidence>
<dbReference type="InterPro" id="IPR012341">
    <property type="entry name" value="6hp_glycosidase-like_sf"/>
</dbReference>
<dbReference type="PANTHER" id="PTHR22298">
    <property type="entry name" value="ENDO-1,4-BETA-GLUCANASE"/>
    <property type="match status" value="1"/>
</dbReference>
<dbReference type="InterPro" id="IPR013783">
    <property type="entry name" value="Ig-like_fold"/>
</dbReference>
<evidence type="ECO:0000256" key="7">
    <source>
        <dbReference type="PROSITE-ProRule" id="PRU10060"/>
    </source>
</evidence>
<feature type="domain" description="Glycoside hydrolase family 9" evidence="9">
    <location>
        <begin position="141"/>
        <end position="583"/>
    </location>
</feature>
<dbReference type="PROSITE" id="PS00592">
    <property type="entry name" value="GH9_2"/>
    <property type="match status" value="1"/>
</dbReference>
<name>A0A327QVY3_9BACT</name>
<evidence type="ECO:0000259" key="9">
    <source>
        <dbReference type="Pfam" id="PF00759"/>
    </source>
</evidence>
<accession>A0A327QVY3</accession>
<organism evidence="11 12">
    <name type="scientific">Chitinophaga skermanii</name>
    <dbReference type="NCBI Taxonomy" id="331697"/>
    <lineage>
        <taxon>Bacteria</taxon>
        <taxon>Pseudomonadati</taxon>
        <taxon>Bacteroidota</taxon>
        <taxon>Chitinophagia</taxon>
        <taxon>Chitinophagales</taxon>
        <taxon>Chitinophagaceae</taxon>
        <taxon>Chitinophaga</taxon>
    </lineage>
</organism>
<dbReference type="InterPro" id="IPR014756">
    <property type="entry name" value="Ig_E-set"/>
</dbReference>
<keyword evidence="4 6" id="KW-0326">Glycosidase</keyword>
<dbReference type="GO" id="GO:0008810">
    <property type="term" value="F:cellulase activity"/>
    <property type="evidence" value="ECO:0007669"/>
    <property type="project" value="UniProtKB-EC"/>
</dbReference>
<keyword evidence="8" id="KW-0732">Signal</keyword>
<feature type="domain" description="Cellulase Ig-like" evidence="10">
    <location>
        <begin position="42"/>
        <end position="123"/>
    </location>
</feature>
<dbReference type="InterPro" id="IPR008928">
    <property type="entry name" value="6-hairpin_glycosidase_sf"/>
</dbReference>
<evidence type="ECO:0000256" key="8">
    <source>
        <dbReference type="RuleBase" id="RU361166"/>
    </source>
</evidence>
<evidence type="ECO:0000256" key="2">
    <source>
        <dbReference type="ARBA" id="ARBA00022801"/>
    </source>
</evidence>
<feature type="active site" evidence="6">
    <location>
        <position position="519"/>
    </location>
</feature>
<evidence type="ECO:0000259" key="10">
    <source>
        <dbReference type="Pfam" id="PF02927"/>
    </source>
</evidence>
<gene>
    <name evidence="11" type="ORF">LX64_01164</name>
</gene>
<evidence type="ECO:0000256" key="5">
    <source>
        <dbReference type="ARBA" id="ARBA00023326"/>
    </source>
</evidence>
<dbReference type="Gene3D" id="2.60.40.10">
    <property type="entry name" value="Immunoglobulins"/>
    <property type="match status" value="1"/>
</dbReference>
<dbReference type="EMBL" id="QLLL01000002">
    <property type="protein sequence ID" value="RAJ08511.1"/>
    <property type="molecule type" value="Genomic_DNA"/>
</dbReference>
<comment type="similarity">
    <text evidence="1 6 8">Belongs to the glycosyl hydrolase 9 (cellulase E) family.</text>
</comment>
<protein>
    <recommendedName>
        <fullName evidence="8">Endoglucanase</fullName>
        <ecNumber evidence="8">3.2.1.4</ecNumber>
    </recommendedName>
</protein>
<evidence type="ECO:0000256" key="6">
    <source>
        <dbReference type="PROSITE-ProRule" id="PRU10059"/>
    </source>
</evidence>
<dbReference type="EC" id="3.2.1.4" evidence="8"/>